<comment type="subcellular location">
    <subcellularLocation>
        <location evidence="1">Membrane</location>
    </subcellularLocation>
</comment>
<protein>
    <submittedName>
        <fullName evidence="9">(wild Malaysian banana) hypothetical protein</fullName>
    </submittedName>
</protein>
<dbReference type="CDD" id="cd07306">
    <property type="entry name" value="Porin3_VDAC"/>
    <property type="match status" value="1"/>
</dbReference>
<dbReference type="PANTHER" id="PTHR11743">
    <property type="entry name" value="VOLTAGE-DEPENDENT ANION-SELECTIVE CHANNEL"/>
    <property type="match status" value="1"/>
</dbReference>
<dbReference type="PROSITE" id="PS00558">
    <property type="entry name" value="EUKARYOTIC_PORIN"/>
    <property type="match status" value="1"/>
</dbReference>
<dbReference type="Pfam" id="PF01459">
    <property type="entry name" value="Porin_3"/>
    <property type="match status" value="1"/>
</dbReference>
<keyword evidence="8" id="KW-0472">Membrane</keyword>
<keyword evidence="4" id="KW-1134">Transmembrane beta strand</keyword>
<dbReference type="GO" id="GO:0008308">
    <property type="term" value="F:voltage-gated monoatomic anion channel activity"/>
    <property type="evidence" value="ECO:0007669"/>
    <property type="project" value="InterPro"/>
</dbReference>
<dbReference type="InterPro" id="IPR027246">
    <property type="entry name" value="Porin_Euk/Tom40"/>
</dbReference>
<dbReference type="InterPro" id="IPR001925">
    <property type="entry name" value="Porin_Euk"/>
</dbReference>
<name>A0A8D7FLR1_MUSAM</name>
<comment type="similarity">
    <text evidence="2">Belongs to the eukaryotic mitochondrial porin (TC 1.B.8.1) family.</text>
</comment>
<evidence type="ECO:0000256" key="7">
    <source>
        <dbReference type="ARBA" id="ARBA00023114"/>
    </source>
</evidence>
<organism evidence="9">
    <name type="scientific">Musa acuminata subsp. malaccensis</name>
    <name type="common">Wild banana</name>
    <name type="synonym">Musa malaccensis</name>
    <dbReference type="NCBI Taxonomy" id="214687"/>
    <lineage>
        <taxon>Eukaryota</taxon>
        <taxon>Viridiplantae</taxon>
        <taxon>Streptophyta</taxon>
        <taxon>Embryophyta</taxon>
        <taxon>Tracheophyta</taxon>
        <taxon>Spermatophyta</taxon>
        <taxon>Magnoliopsida</taxon>
        <taxon>Liliopsida</taxon>
        <taxon>Zingiberales</taxon>
        <taxon>Musaceae</taxon>
        <taxon>Musa</taxon>
    </lineage>
</organism>
<evidence type="ECO:0000256" key="5">
    <source>
        <dbReference type="ARBA" id="ARBA00022692"/>
    </source>
</evidence>
<dbReference type="EMBL" id="HG996473">
    <property type="protein sequence ID" value="CAG1857954.1"/>
    <property type="molecule type" value="Genomic_DNA"/>
</dbReference>
<dbReference type="AlphaFoldDB" id="A0A8D7FLR1"/>
<dbReference type="FunFam" id="2.40.160.10:FF:000003">
    <property type="entry name" value="Outer mitochondrial membrane protein porin"/>
    <property type="match status" value="1"/>
</dbReference>
<dbReference type="GO" id="GO:0046930">
    <property type="term" value="C:pore complex"/>
    <property type="evidence" value="ECO:0007669"/>
    <property type="project" value="UniProtKB-KW"/>
</dbReference>
<proteinExistence type="inferred from homology"/>
<sequence>MKGPGLFSEIGKNAKDLLNKDYTYDQKLTISTSSASGVGLTSAAVKKGGLYSFDIGSQYKYKNTLIDVKVDTNSNISTTVTISDILPYTKTITSFKLPDYNSGKVLEVQYFHDHASFASVVALKHSPIVELSGTVGTRGVAFGAEASFNTASGDFTKYSAGVGLTKPDYSASIILEEKLDTLRASYVYHLDELQKSSVVAEIVRRFSTNENIFTVGTRYAVDPQTTVKTRLNNSGKLAALLQHELKPKSVLTLSGEFDTKALERAPKFGLALALRP</sequence>
<keyword evidence="3" id="KW-0813">Transport</keyword>
<keyword evidence="7" id="KW-0626">Porin</keyword>
<reference evidence="9" key="1">
    <citation type="submission" date="2021-03" db="EMBL/GenBank/DDBJ databases">
        <authorList>
            <consortium name="Genoscope - CEA"/>
            <person name="William W."/>
        </authorList>
    </citation>
    <scope>NUCLEOTIDE SEQUENCE</scope>
    <source>
        <strain evidence="9">Doubled-haploid Pahang</strain>
    </source>
</reference>
<dbReference type="Gene3D" id="2.40.160.10">
    <property type="entry name" value="Porin"/>
    <property type="match status" value="1"/>
</dbReference>
<accession>A0A8D7FLR1</accession>
<dbReference type="PANTHER" id="PTHR11743:SF23">
    <property type="entry name" value="MITOCHONDRIAL OUTER MEMBRANE PROTEIN PORIN 5-RELATED"/>
    <property type="match status" value="1"/>
</dbReference>
<dbReference type="GO" id="GO:0015288">
    <property type="term" value="F:porin activity"/>
    <property type="evidence" value="ECO:0007669"/>
    <property type="project" value="UniProtKB-KW"/>
</dbReference>
<evidence type="ECO:0000256" key="6">
    <source>
        <dbReference type="ARBA" id="ARBA00023065"/>
    </source>
</evidence>
<dbReference type="GO" id="GO:0005741">
    <property type="term" value="C:mitochondrial outer membrane"/>
    <property type="evidence" value="ECO:0007669"/>
    <property type="project" value="InterPro"/>
</dbReference>
<evidence type="ECO:0000256" key="1">
    <source>
        <dbReference type="ARBA" id="ARBA00004370"/>
    </source>
</evidence>
<gene>
    <name evidence="9" type="ORF">GSMUA_26840.1</name>
</gene>
<dbReference type="InterPro" id="IPR023614">
    <property type="entry name" value="Porin_dom_sf"/>
</dbReference>
<evidence type="ECO:0000313" key="9">
    <source>
        <dbReference type="EMBL" id="CAG1857954.1"/>
    </source>
</evidence>
<keyword evidence="6" id="KW-0406">Ion transport</keyword>
<evidence type="ECO:0000256" key="3">
    <source>
        <dbReference type="ARBA" id="ARBA00022448"/>
    </source>
</evidence>
<evidence type="ECO:0000256" key="4">
    <source>
        <dbReference type="ARBA" id="ARBA00022452"/>
    </source>
</evidence>
<evidence type="ECO:0000256" key="8">
    <source>
        <dbReference type="ARBA" id="ARBA00023136"/>
    </source>
</evidence>
<evidence type="ECO:0000256" key="2">
    <source>
        <dbReference type="ARBA" id="ARBA00009624"/>
    </source>
</evidence>
<keyword evidence="5" id="KW-0812">Transmembrane</keyword>